<dbReference type="Gene3D" id="3.40.50.300">
    <property type="entry name" value="P-loop containing nucleotide triphosphate hydrolases"/>
    <property type="match status" value="1"/>
</dbReference>
<dbReference type="EMBL" id="FUWX01000014">
    <property type="protein sequence ID" value="SJZ90571.1"/>
    <property type="molecule type" value="Genomic_DNA"/>
</dbReference>
<feature type="domain" description="AAA" evidence="1">
    <location>
        <begin position="3"/>
        <end position="159"/>
    </location>
</feature>
<dbReference type="PANTHER" id="PTHR13696:SF99">
    <property type="entry name" value="COBYRINIC ACID AC-DIAMIDE SYNTHASE"/>
    <property type="match status" value="1"/>
</dbReference>
<dbReference type="RefSeq" id="WP_078694373.1">
    <property type="nucleotide sequence ID" value="NZ_FUWX01000014.1"/>
</dbReference>
<reference evidence="2 3" key="1">
    <citation type="submission" date="2017-02" db="EMBL/GenBank/DDBJ databases">
        <authorList>
            <person name="Peterson S.W."/>
        </authorList>
    </citation>
    <scope>NUCLEOTIDE SEQUENCE [LARGE SCALE GENOMIC DNA]</scope>
    <source>
        <strain evidence="2 3">ATCC 700028</strain>
    </source>
</reference>
<sequence>MGKIITIKNNKGGVGKSWITLQLAHLASMLEKNTNEKYKVIILTSDSQNNILAYSGHTTDIFEGLEDLVNKGENTEIRIRENLYYVPLLNNNFSNQFRDKLKLTLNDLKNKYDYIFIDSVPTLNIDKDFVDSSDKIIIPTFLDTATTEGIIKLMDEIDMSKITAIIPNKFTKLKTEVDWYKILKSQIKGTNINLTHPIKYSSLINSLIEKGKTIWESKARGAEETQMILFGVMEELTNE</sequence>
<dbReference type="InterPro" id="IPR025669">
    <property type="entry name" value="AAA_dom"/>
</dbReference>
<evidence type="ECO:0000313" key="2">
    <source>
        <dbReference type="EMBL" id="SJZ90571.1"/>
    </source>
</evidence>
<accession>A0A1T4PGQ6</accession>
<dbReference type="Pfam" id="PF13614">
    <property type="entry name" value="AAA_31"/>
    <property type="match status" value="1"/>
</dbReference>
<dbReference type="OrthoDB" id="89202at2"/>
<dbReference type="InterPro" id="IPR050678">
    <property type="entry name" value="DNA_Partitioning_ATPase"/>
</dbReference>
<dbReference type="Proteomes" id="UP000191153">
    <property type="component" value="Unassembled WGS sequence"/>
</dbReference>
<dbReference type="AlphaFoldDB" id="A0A1T4PGQ6"/>
<evidence type="ECO:0000313" key="3">
    <source>
        <dbReference type="Proteomes" id="UP000191153"/>
    </source>
</evidence>
<proteinExistence type="predicted"/>
<dbReference type="STRING" id="180163.SAMN02745174_01908"/>
<gene>
    <name evidence="2" type="ORF">SAMN02745174_01908</name>
</gene>
<dbReference type="SUPFAM" id="SSF52540">
    <property type="entry name" value="P-loop containing nucleoside triphosphate hydrolases"/>
    <property type="match status" value="1"/>
</dbReference>
<organism evidence="2 3">
    <name type="scientific">Cetobacterium ceti</name>
    <dbReference type="NCBI Taxonomy" id="180163"/>
    <lineage>
        <taxon>Bacteria</taxon>
        <taxon>Fusobacteriati</taxon>
        <taxon>Fusobacteriota</taxon>
        <taxon>Fusobacteriia</taxon>
        <taxon>Fusobacteriales</taxon>
        <taxon>Fusobacteriaceae</taxon>
        <taxon>Cetobacterium</taxon>
    </lineage>
</organism>
<name>A0A1T4PGQ6_9FUSO</name>
<dbReference type="PANTHER" id="PTHR13696">
    <property type="entry name" value="P-LOOP CONTAINING NUCLEOSIDE TRIPHOSPHATE HYDROLASE"/>
    <property type="match status" value="1"/>
</dbReference>
<evidence type="ECO:0000259" key="1">
    <source>
        <dbReference type="Pfam" id="PF13614"/>
    </source>
</evidence>
<protein>
    <submittedName>
        <fullName evidence="2">Chromosome partitioning protein</fullName>
    </submittedName>
</protein>
<dbReference type="InterPro" id="IPR027417">
    <property type="entry name" value="P-loop_NTPase"/>
</dbReference>
<keyword evidence="3" id="KW-1185">Reference proteome</keyword>